<accession>A0A164WIB1</accession>
<dbReference type="Proteomes" id="UP000076722">
    <property type="component" value="Unassembled WGS sequence"/>
</dbReference>
<dbReference type="EMBL" id="KV419402">
    <property type="protein sequence ID" value="KZS95069.1"/>
    <property type="molecule type" value="Genomic_DNA"/>
</dbReference>
<evidence type="ECO:0000313" key="1">
    <source>
        <dbReference type="EMBL" id="KZS95069.1"/>
    </source>
</evidence>
<gene>
    <name evidence="1" type="ORF">SISNIDRAFT_356158</name>
</gene>
<proteinExistence type="predicted"/>
<organism evidence="1 2">
    <name type="scientific">Sistotremastrum niveocremeum HHB9708</name>
    <dbReference type="NCBI Taxonomy" id="1314777"/>
    <lineage>
        <taxon>Eukaryota</taxon>
        <taxon>Fungi</taxon>
        <taxon>Dikarya</taxon>
        <taxon>Basidiomycota</taxon>
        <taxon>Agaricomycotina</taxon>
        <taxon>Agaricomycetes</taxon>
        <taxon>Sistotremastrales</taxon>
        <taxon>Sistotremastraceae</taxon>
        <taxon>Sertulicium</taxon>
        <taxon>Sertulicium niveocremeum</taxon>
    </lineage>
</organism>
<sequence>MLSTLNDSHMINDSSTQLCLNESREYELCQNAAIEPLFALCYLEQLPGGIPPMKLSLLGTLAISLHVQGILGTVGVPRDPERNEVRAPSPTIFRDPTIDSLLLPDPTPTNSCLTQKIPSCVCPDPSDNSFGPCKAGQIGMGCKLCGF</sequence>
<evidence type="ECO:0000313" key="2">
    <source>
        <dbReference type="Proteomes" id="UP000076722"/>
    </source>
</evidence>
<name>A0A164WIB1_9AGAM</name>
<reference evidence="1 2" key="1">
    <citation type="journal article" date="2016" name="Mol. Biol. Evol.">
        <title>Comparative Genomics of Early-Diverging Mushroom-Forming Fungi Provides Insights into the Origins of Lignocellulose Decay Capabilities.</title>
        <authorList>
            <person name="Nagy L.G."/>
            <person name="Riley R."/>
            <person name="Tritt A."/>
            <person name="Adam C."/>
            <person name="Daum C."/>
            <person name="Floudas D."/>
            <person name="Sun H."/>
            <person name="Yadav J.S."/>
            <person name="Pangilinan J."/>
            <person name="Larsson K.H."/>
            <person name="Matsuura K."/>
            <person name="Barry K."/>
            <person name="Labutti K."/>
            <person name="Kuo R."/>
            <person name="Ohm R.A."/>
            <person name="Bhattacharya S.S."/>
            <person name="Shirouzu T."/>
            <person name="Yoshinaga Y."/>
            <person name="Martin F.M."/>
            <person name="Grigoriev I.V."/>
            <person name="Hibbett D.S."/>
        </authorList>
    </citation>
    <scope>NUCLEOTIDE SEQUENCE [LARGE SCALE GENOMIC DNA]</scope>
    <source>
        <strain evidence="1 2">HHB9708</strain>
    </source>
</reference>
<keyword evidence="2" id="KW-1185">Reference proteome</keyword>
<protein>
    <submittedName>
        <fullName evidence="1">Uncharacterized protein</fullName>
    </submittedName>
</protein>
<dbReference type="AlphaFoldDB" id="A0A164WIB1"/>